<protein>
    <recommendedName>
        <fullName evidence="4">DUF2306 domain-containing protein</fullName>
    </recommendedName>
</protein>
<evidence type="ECO:0000256" key="1">
    <source>
        <dbReference type="SAM" id="Phobius"/>
    </source>
</evidence>
<keyword evidence="1" id="KW-1133">Transmembrane helix</keyword>
<keyword evidence="1" id="KW-0812">Transmembrane</keyword>
<gene>
    <name evidence="2" type="ORF">PG991_011468</name>
</gene>
<keyword evidence="3" id="KW-1185">Reference proteome</keyword>
<dbReference type="InterPro" id="IPR018750">
    <property type="entry name" value="DUF2306_membrane"/>
</dbReference>
<dbReference type="EMBL" id="JAQQWI010000016">
    <property type="protein sequence ID" value="KAK8008917.1"/>
    <property type="molecule type" value="Genomic_DNA"/>
</dbReference>
<keyword evidence="1" id="KW-0472">Membrane</keyword>
<comment type="caution">
    <text evidence="2">The sequence shown here is derived from an EMBL/GenBank/DDBJ whole genome shotgun (WGS) entry which is preliminary data.</text>
</comment>
<feature type="transmembrane region" description="Helical" evidence="1">
    <location>
        <begin position="151"/>
        <end position="174"/>
    </location>
</feature>
<evidence type="ECO:0000313" key="2">
    <source>
        <dbReference type="EMBL" id="KAK8008917.1"/>
    </source>
</evidence>
<evidence type="ECO:0000313" key="3">
    <source>
        <dbReference type="Proteomes" id="UP001396898"/>
    </source>
</evidence>
<proteinExistence type="predicted"/>
<feature type="transmembrane region" description="Helical" evidence="1">
    <location>
        <begin position="186"/>
        <end position="208"/>
    </location>
</feature>
<feature type="transmembrane region" description="Helical" evidence="1">
    <location>
        <begin position="87"/>
        <end position="109"/>
    </location>
</feature>
<dbReference type="Pfam" id="PF10067">
    <property type="entry name" value="DUF2306"/>
    <property type="match status" value="1"/>
</dbReference>
<organism evidence="2 3">
    <name type="scientific">Apiospora marii</name>
    <dbReference type="NCBI Taxonomy" id="335849"/>
    <lineage>
        <taxon>Eukaryota</taxon>
        <taxon>Fungi</taxon>
        <taxon>Dikarya</taxon>
        <taxon>Ascomycota</taxon>
        <taxon>Pezizomycotina</taxon>
        <taxon>Sordariomycetes</taxon>
        <taxon>Xylariomycetidae</taxon>
        <taxon>Amphisphaeriales</taxon>
        <taxon>Apiosporaceae</taxon>
        <taxon>Apiospora</taxon>
    </lineage>
</organism>
<sequence length="278" mass="30083">MGGPSRPPANGFVAAARKVYNPVGFSKGYNFILWFIFGGALLGFLLARLPYLSLHGVFCNPNPSGALGALPGECYYYLNFDRYKVGIMLHLVGILFAGLLACLQFTPIIRYKALILHRIGGWLAILLSLIGIVGALMVARRAFGGGIEAQTITGVMAIAFLGSLLLAVINIKRLQIEEHRKWMLRAWFYAGAIITMRIILIIAVNVTAPLGDYYTTMPCAKVAFTMGSDELTQALYPACASYFNGTSPNQWTIVTADFNGTDVVQIAAALDMTAGMAL</sequence>
<feature type="transmembrane region" description="Helical" evidence="1">
    <location>
        <begin position="31"/>
        <end position="51"/>
    </location>
</feature>
<feature type="transmembrane region" description="Helical" evidence="1">
    <location>
        <begin position="121"/>
        <end position="139"/>
    </location>
</feature>
<reference evidence="2 3" key="1">
    <citation type="submission" date="2023-01" db="EMBL/GenBank/DDBJ databases">
        <title>Analysis of 21 Apiospora genomes using comparative genomics revels a genus with tremendous synthesis potential of carbohydrate active enzymes and secondary metabolites.</title>
        <authorList>
            <person name="Sorensen T."/>
        </authorList>
    </citation>
    <scope>NUCLEOTIDE SEQUENCE [LARGE SCALE GENOMIC DNA]</scope>
    <source>
        <strain evidence="2 3">CBS 20057</strain>
    </source>
</reference>
<evidence type="ECO:0008006" key="4">
    <source>
        <dbReference type="Google" id="ProtNLM"/>
    </source>
</evidence>
<name>A0ABR1RE96_9PEZI</name>
<accession>A0ABR1RE96</accession>
<dbReference type="Proteomes" id="UP001396898">
    <property type="component" value="Unassembled WGS sequence"/>
</dbReference>